<dbReference type="CDD" id="cd00063">
    <property type="entry name" value="FN3"/>
    <property type="match status" value="2"/>
</dbReference>
<accession>A0A5P9NF79</accession>
<dbReference type="InterPro" id="IPR011050">
    <property type="entry name" value="Pectin_lyase_fold/virulence"/>
</dbReference>
<dbReference type="Proteomes" id="UP000326287">
    <property type="component" value="Chromosome"/>
</dbReference>
<dbReference type="PANTHER" id="PTHR46708">
    <property type="entry name" value="TENASCIN"/>
    <property type="match status" value="1"/>
</dbReference>
<dbReference type="Pfam" id="PF00041">
    <property type="entry name" value="fn3"/>
    <property type="match status" value="2"/>
</dbReference>
<organism evidence="4 5">
    <name type="scientific">Halioglobus maricola</name>
    <dbReference type="NCBI Taxonomy" id="2601894"/>
    <lineage>
        <taxon>Bacteria</taxon>
        <taxon>Pseudomonadati</taxon>
        <taxon>Pseudomonadota</taxon>
        <taxon>Gammaproteobacteria</taxon>
        <taxon>Cellvibrionales</taxon>
        <taxon>Halieaceae</taxon>
        <taxon>Halioglobus</taxon>
    </lineage>
</organism>
<protein>
    <submittedName>
        <fullName evidence="4">Fibronectin type III domain-containing protein</fullName>
    </submittedName>
</protein>
<dbReference type="PROSITE" id="PS50853">
    <property type="entry name" value="FN3"/>
    <property type="match status" value="1"/>
</dbReference>
<reference evidence="4 5" key="1">
    <citation type="submission" date="2019-02" db="EMBL/GenBank/DDBJ databases">
        <authorList>
            <person name="Li S.-H."/>
        </authorList>
    </citation>
    <scope>NUCLEOTIDE SEQUENCE [LARGE SCALE GENOMIC DNA]</scope>
    <source>
        <strain evidence="4 5">IMCC14385</strain>
    </source>
</reference>
<name>A0A5P9NF79_9GAMM</name>
<dbReference type="Gene3D" id="2.60.40.10">
    <property type="entry name" value="Immunoglobulins"/>
    <property type="match status" value="2"/>
</dbReference>
<evidence type="ECO:0000256" key="1">
    <source>
        <dbReference type="ARBA" id="ARBA00022737"/>
    </source>
</evidence>
<dbReference type="EMBL" id="CP036422">
    <property type="protein sequence ID" value="QFU74433.1"/>
    <property type="molecule type" value="Genomic_DNA"/>
</dbReference>
<proteinExistence type="predicted"/>
<feature type="chain" id="PRO_5025057689" evidence="2">
    <location>
        <begin position="26"/>
        <end position="728"/>
    </location>
</feature>
<dbReference type="InterPro" id="IPR003961">
    <property type="entry name" value="FN3_dom"/>
</dbReference>
<evidence type="ECO:0000313" key="5">
    <source>
        <dbReference type="Proteomes" id="UP000326287"/>
    </source>
</evidence>
<dbReference type="InterPro" id="IPR013783">
    <property type="entry name" value="Ig-like_fold"/>
</dbReference>
<evidence type="ECO:0000256" key="2">
    <source>
        <dbReference type="SAM" id="SignalP"/>
    </source>
</evidence>
<dbReference type="KEGG" id="halc:EY643_01500"/>
<evidence type="ECO:0000259" key="3">
    <source>
        <dbReference type="PROSITE" id="PS50853"/>
    </source>
</evidence>
<dbReference type="OrthoDB" id="5241356at2"/>
<feature type="signal peptide" evidence="2">
    <location>
        <begin position="1"/>
        <end position="25"/>
    </location>
</feature>
<keyword evidence="2" id="KW-0732">Signal</keyword>
<feature type="domain" description="Fibronectin type-III" evidence="3">
    <location>
        <begin position="595"/>
        <end position="691"/>
    </location>
</feature>
<dbReference type="SUPFAM" id="SSF49265">
    <property type="entry name" value="Fibronectin type III"/>
    <property type="match status" value="1"/>
</dbReference>
<dbReference type="SMART" id="SM00060">
    <property type="entry name" value="FN3"/>
    <property type="match status" value="2"/>
</dbReference>
<gene>
    <name evidence="4" type="ORF">EY643_01500</name>
</gene>
<dbReference type="PANTHER" id="PTHR46708:SF2">
    <property type="entry name" value="FIBRONECTIN TYPE-III DOMAIN-CONTAINING PROTEIN"/>
    <property type="match status" value="1"/>
</dbReference>
<dbReference type="AlphaFoldDB" id="A0A5P9NF79"/>
<sequence length="728" mass="74550">MSVVNRQIVGVLAVFLLMISSPAWSDTYDVTSDSCSGPGSFQAAVAAANSRPGPDTVSFQTDVNGVRDTVCGLSGADPADAYMARVTDELVIEGNGYSITGGSRWITPDGLSNVIGLCPADKDVQATIVSNPVGLVALEDNVKVTVNDLQLHGLRAIAALRADTDLTLNRVTAQRTIDFYRFCDTGAIFLVSGENQNVTINDSVFEEAWNDGLVVQGRPDGNQFWGNAFIAGFSSAGTLSISNSWFGNFAGIPVIDWDGAVNIQTTEFKDTGFMNIRGGTATIVNSLIMGDAAGQGLHQRIMASDGGSITLEASTVAVSLLDCQTVCQSTTGPGLIIATNNASIELKASAISVGIPDIPDVLIREATGGNVTATAAPNPNWVQPVTPQDAAALKAILDQPALLTDAPGLPNKFAAAFFYEAATPLADDGGGTPGLLIDAVTGADSGNELLSPIDGVSPITEDIFGNPRTEAAGTVRNIGAVQLGLAPTLHLTATGDALVDLNWTRPTDPGSGAITSYEVCFGTGTVPDPSALGSDCEDGGGNPGTVQTISNAPDNLTGQVTALVNGETYWFLLRGANAVGGGPWSNPVIGTSYGVIGTPSLTVTSTSCSAVLLEWTQPDLGGHTFAGYTVSWGLGGSGTATGTIFIPDYNTLSTTISGLNCNTNYSFAVTASTVDGSAGSSGTGTVLTPPASPVPALGMRGSILLALVMLGISMAGVRRFHCLKVEGP</sequence>
<dbReference type="SUPFAM" id="SSF51126">
    <property type="entry name" value="Pectin lyase-like"/>
    <property type="match status" value="1"/>
</dbReference>
<evidence type="ECO:0000313" key="4">
    <source>
        <dbReference type="EMBL" id="QFU74433.1"/>
    </source>
</evidence>
<keyword evidence="1" id="KW-0677">Repeat</keyword>
<dbReference type="InterPro" id="IPR050991">
    <property type="entry name" value="ECM_Regulatory_Proteins"/>
</dbReference>
<keyword evidence="5" id="KW-1185">Reference proteome</keyword>
<dbReference type="InterPro" id="IPR036116">
    <property type="entry name" value="FN3_sf"/>
</dbReference>